<evidence type="ECO:0000256" key="7">
    <source>
        <dbReference type="ARBA" id="ARBA00023237"/>
    </source>
</evidence>
<dbReference type="Proteomes" id="UP000651112">
    <property type="component" value="Unassembled WGS sequence"/>
</dbReference>
<protein>
    <submittedName>
        <fullName evidence="12">SusC/RagA family TonB-linked outer membrane protein</fullName>
    </submittedName>
</protein>
<accession>A0ABR7XN46</accession>
<evidence type="ECO:0000256" key="8">
    <source>
        <dbReference type="PROSITE-ProRule" id="PRU01360"/>
    </source>
</evidence>
<dbReference type="PROSITE" id="PS52016">
    <property type="entry name" value="TONB_DEPENDENT_REC_3"/>
    <property type="match status" value="1"/>
</dbReference>
<dbReference type="InterPro" id="IPR037066">
    <property type="entry name" value="Plug_dom_sf"/>
</dbReference>
<evidence type="ECO:0000259" key="11">
    <source>
        <dbReference type="Pfam" id="PF07715"/>
    </source>
</evidence>
<keyword evidence="13" id="KW-1185">Reference proteome</keyword>
<dbReference type="Gene3D" id="2.40.170.20">
    <property type="entry name" value="TonB-dependent receptor, beta-barrel domain"/>
    <property type="match status" value="1"/>
</dbReference>
<reference evidence="12 13" key="1">
    <citation type="submission" date="2020-08" db="EMBL/GenBank/DDBJ databases">
        <title>Sphingobacterium sp. DN00404 isolated from aquaculture water.</title>
        <authorList>
            <person name="Zhang M."/>
        </authorList>
    </citation>
    <scope>NUCLEOTIDE SEQUENCE [LARGE SCALE GENOMIC DNA]</scope>
    <source>
        <strain evidence="12 13">KCTC 42746</strain>
    </source>
</reference>
<evidence type="ECO:0000259" key="10">
    <source>
        <dbReference type="Pfam" id="PF00593"/>
    </source>
</evidence>
<comment type="caution">
    <text evidence="12">The sequence shown here is derived from an EMBL/GenBank/DDBJ whole genome shotgun (WGS) entry which is preliminary data.</text>
</comment>
<dbReference type="Gene3D" id="2.60.40.1120">
    <property type="entry name" value="Carboxypeptidase-like, regulatory domain"/>
    <property type="match status" value="1"/>
</dbReference>
<dbReference type="InterPro" id="IPR039426">
    <property type="entry name" value="TonB-dep_rcpt-like"/>
</dbReference>
<keyword evidence="5 9" id="KW-0798">TonB box</keyword>
<dbReference type="InterPro" id="IPR023997">
    <property type="entry name" value="TonB-dep_OMP_SusC/RagA_CS"/>
</dbReference>
<keyword evidence="4 8" id="KW-0812">Transmembrane</keyword>
<evidence type="ECO:0000313" key="13">
    <source>
        <dbReference type="Proteomes" id="UP000651112"/>
    </source>
</evidence>
<evidence type="ECO:0000256" key="4">
    <source>
        <dbReference type="ARBA" id="ARBA00022692"/>
    </source>
</evidence>
<comment type="subcellular location">
    <subcellularLocation>
        <location evidence="1 8">Cell outer membrane</location>
        <topology evidence="1 8">Multi-pass membrane protein</topology>
    </subcellularLocation>
</comment>
<keyword evidence="6 8" id="KW-0472">Membrane</keyword>
<gene>
    <name evidence="12" type="ORF">H8B21_03330</name>
</gene>
<dbReference type="RefSeq" id="WP_190312350.1">
    <property type="nucleotide sequence ID" value="NZ_JACNYL010000001.1"/>
</dbReference>
<evidence type="ECO:0000256" key="2">
    <source>
        <dbReference type="ARBA" id="ARBA00022448"/>
    </source>
</evidence>
<dbReference type="Pfam" id="PF13620">
    <property type="entry name" value="CarboxypepD_reg"/>
    <property type="match status" value="1"/>
</dbReference>
<evidence type="ECO:0000256" key="1">
    <source>
        <dbReference type="ARBA" id="ARBA00004571"/>
    </source>
</evidence>
<feature type="domain" description="TonB-dependent receptor plug" evidence="11">
    <location>
        <begin position="135"/>
        <end position="257"/>
    </location>
</feature>
<dbReference type="InterPro" id="IPR023996">
    <property type="entry name" value="TonB-dep_OMP_SusC/RagA"/>
</dbReference>
<dbReference type="NCBIfam" id="TIGR04057">
    <property type="entry name" value="SusC_RagA_signa"/>
    <property type="match status" value="1"/>
</dbReference>
<evidence type="ECO:0000256" key="5">
    <source>
        <dbReference type="ARBA" id="ARBA00023077"/>
    </source>
</evidence>
<evidence type="ECO:0000313" key="12">
    <source>
        <dbReference type="EMBL" id="MBD1420595.1"/>
    </source>
</evidence>
<dbReference type="SUPFAM" id="SSF56935">
    <property type="entry name" value="Porins"/>
    <property type="match status" value="1"/>
</dbReference>
<proteinExistence type="inferred from homology"/>
<dbReference type="InterPro" id="IPR008969">
    <property type="entry name" value="CarboxyPept-like_regulatory"/>
</dbReference>
<evidence type="ECO:0000256" key="6">
    <source>
        <dbReference type="ARBA" id="ARBA00023136"/>
    </source>
</evidence>
<evidence type="ECO:0000256" key="3">
    <source>
        <dbReference type="ARBA" id="ARBA00022452"/>
    </source>
</evidence>
<dbReference type="InterPro" id="IPR000531">
    <property type="entry name" value="Beta-barrel_TonB"/>
</dbReference>
<keyword evidence="2 8" id="KW-0813">Transport</keyword>
<dbReference type="SUPFAM" id="SSF49464">
    <property type="entry name" value="Carboxypeptidase regulatory domain-like"/>
    <property type="match status" value="1"/>
</dbReference>
<keyword evidence="3 8" id="KW-1134">Transmembrane beta strand</keyword>
<evidence type="ECO:0000256" key="9">
    <source>
        <dbReference type="RuleBase" id="RU003357"/>
    </source>
</evidence>
<dbReference type="Gene3D" id="2.170.130.10">
    <property type="entry name" value="TonB-dependent receptor, plug domain"/>
    <property type="match status" value="1"/>
</dbReference>
<dbReference type="NCBIfam" id="TIGR04056">
    <property type="entry name" value="OMP_RagA_SusC"/>
    <property type="match status" value="1"/>
</dbReference>
<dbReference type="InterPro" id="IPR012910">
    <property type="entry name" value="Plug_dom"/>
</dbReference>
<keyword evidence="7 8" id="KW-0998">Cell outer membrane</keyword>
<feature type="domain" description="TonB-dependent receptor-like beta-barrel" evidence="10">
    <location>
        <begin position="487"/>
        <end position="1012"/>
    </location>
</feature>
<sequence>MFHYLFFREWKKSFLIFYTICLTGFAFGQNSNSAKGYVRDDKGEPLGGASIVVTNTISGFTSGTSSDSSGYFEFRHLPIGDTYSFTISNTGYIEEKLSGYRIKENSNISLLVKLKAQVTDLDEVIVIGYGTQRRKDVNAAIVSVNPEHIDKTSQPSIDNLLQGQASGVTVTNSSEPGGGVSVLIRGATSAAAGNGPLVVIDGFPVIYDAVEPGSGNKYYNGGRGALNDINPNDIESIQVLKDAAATSIYGARGSNGVILITTKRAKLGSVVEGSLNTSYQTIARRPQLLTAKEFLVEQNRYMYDMYLQQNKLPPYGGVNSSLVPPFVPPNSDELIANTGNGTDWYDMITQTGKVNQFNLSIARGSEAAKAYFSLNYFEQEGVIKSTGLERVTARFNYDQNIKSWWDYGASISAASTESKNSQLGDGRDADAGIIESALNYSPLIAPERDPVSGKWVEDPKQPLLAHPLSYLDIEDNTQAYRFLGNVFTNFYLTPNKDIWLKFSYGADIRNSARKSYYPTTSRYGSQVNGEANINRAERTDYVSDITLNMNKTLGTLHKLDGVLGYSYQNYNGQGSGARAQDFTTDILSHDAIQAGSQRPVVNSYRDRHVLVSYFSRLQYAFDGKYIVMASGRVDGSDRFGANNRYAFFPSVALAWRLSDEHFLKDVAVVSDLKLRTSLGQVGNENIPNDAASEYYRFDGRNYYFNGNLTQGVNLSKLGNPNLKWETTTEFNVGLDFGFFENRVTGNFDFYYKTIEDLLSYRALPRSSVVGSIPWNIGSTRGHGFEFTLNTLNIVNPLRWNTILTFTAYRDRWVDRDPKVMLQPYQGLHDPMTAVYALVPYGIKQFGESTPTMPSLLPGQQKFKDIDGLDENGNLTGEPDGMINQADVVYMGTQAPRFTAGINNIIEFKNFEIMAFLYASVGALRWPTTYIEHGVLGSYGKQRFRDNFNFLREVKDRWTPDNPSTTMPSGEVNSYGSYGNPYWQNASYLRLKTLSVGYNFPNGFLHRGGIQNLKMVIGAQNLFTITKYTGLDPEAENSRAAYPAQRTFYAGINFKF</sequence>
<dbReference type="Pfam" id="PF07715">
    <property type="entry name" value="Plug"/>
    <property type="match status" value="1"/>
</dbReference>
<name>A0ABR7XN46_9SPHI</name>
<organism evidence="12 13">
    <name type="scientific">Sphingobacterium chuzhouense</name>
    <dbReference type="NCBI Taxonomy" id="1742264"/>
    <lineage>
        <taxon>Bacteria</taxon>
        <taxon>Pseudomonadati</taxon>
        <taxon>Bacteroidota</taxon>
        <taxon>Sphingobacteriia</taxon>
        <taxon>Sphingobacteriales</taxon>
        <taxon>Sphingobacteriaceae</taxon>
        <taxon>Sphingobacterium</taxon>
    </lineage>
</organism>
<dbReference type="Pfam" id="PF00593">
    <property type="entry name" value="TonB_dep_Rec_b-barrel"/>
    <property type="match status" value="1"/>
</dbReference>
<comment type="similarity">
    <text evidence="8 9">Belongs to the TonB-dependent receptor family.</text>
</comment>
<dbReference type="InterPro" id="IPR036942">
    <property type="entry name" value="Beta-barrel_TonB_sf"/>
</dbReference>
<dbReference type="EMBL" id="JACNYL010000001">
    <property type="protein sequence ID" value="MBD1420595.1"/>
    <property type="molecule type" value="Genomic_DNA"/>
</dbReference>